<feature type="binding site" evidence="11 12">
    <location>
        <position position="57"/>
    </location>
    <ligand>
        <name>ATP</name>
        <dbReference type="ChEBI" id="CHEBI:30616"/>
    </ligand>
</feature>
<feature type="binding site" evidence="11 12">
    <location>
        <position position="102"/>
    </location>
    <ligand>
        <name>ATP</name>
        <dbReference type="ChEBI" id="CHEBI:30616"/>
    </ligand>
</feature>
<evidence type="ECO:0000256" key="2">
    <source>
        <dbReference type="ARBA" id="ARBA00008142"/>
    </source>
</evidence>
<keyword evidence="11" id="KW-0963">Cytoplasm</keyword>
<evidence type="ECO:0000259" key="15">
    <source>
        <dbReference type="SMART" id="SM00562"/>
    </source>
</evidence>
<dbReference type="GO" id="GO:0006183">
    <property type="term" value="P:GTP biosynthetic process"/>
    <property type="evidence" value="ECO:0007669"/>
    <property type="project" value="UniProtKB-UniRule"/>
</dbReference>
<reference evidence="16 17" key="1">
    <citation type="submission" date="2016-10" db="EMBL/GenBank/DDBJ databases">
        <authorList>
            <person name="de Groot N.N."/>
        </authorList>
    </citation>
    <scope>NUCLEOTIDE SEQUENCE [LARGE SCALE GENOMIC DNA]</scope>
    <source>
        <strain evidence="16 17">DSM 45514</strain>
    </source>
</reference>
<accession>A0A1G6LS46</accession>
<evidence type="ECO:0000256" key="5">
    <source>
        <dbReference type="ARBA" id="ARBA00022741"/>
    </source>
</evidence>
<keyword evidence="4 11" id="KW-0808">Transferase</keyword>
<evidence type="ECO:0000256" key="8">
    <source>
        <dbReference type="ARBA" id="ARBA00023080"/>
    </source>
</evidence>
<dbReference type="OrthoDB" id="9801161at2"/>
<evidence type="ECO:0000256" key="4">
    <source>
        <dbReference type="ARBA" id="ARBA00022679"/>
    </source>
</evidence>
<keyword evidence="11" id="KW-0479">Metal-binding</keyword>
<dbReference type="PRINTS" id="PR01243">
    <property type="entry name" value="NUCDPKINASE"/>
</dbReference>
<comment type="function">
    <text evidence="9">(Microbial infection) Catalyzes the phosphorylation of dZDP to dZTP, when the bacterium is infected by a phage that produces the substrate for the synthesis of dZTP (2- amino-2'-deoxyadenosine 5'-triphosphate), which is then used by the phage as a DNA polymerase substrate.</text>
</comment>
<dbReference type="EC" id="2.7.4.6" evidence="11 14"/>
<dbReference type="NCBIfam" id="NF001908">
    <property type="entry name" value="PRK00668.1"/>
    <property type="match status" value="1"/>
</dbReference>
<dbReference type="GO" id="GO:0006228">
    <property type="term" value="P:UTP biosynthetic process"/>
    <property type="evidence" value="ECO:0007669"/>
    <property type="project" value="UniProtKB-UniRule"/>
</dbReference>
<dbReference type="SMART" id="SM00562">
    <property type="entry name" value="NDK"/>
    <property type="match status" value="1"/>
</dbReference>
<evidence type="ECO:0000256" key="7">
    <source>
        <dbReference type="ARBA" id="ARBA00022840"/>
    </source>
</evidence>
<dbReference type="STRING" id="1236220.SAMN04488112_10897"/>
<keyword evidence="5 11" id="KW-0547">Nucleotide-binding</keyword>
<evidence type="ECO:0000256" key="14">
    <source>
        <dbReference type="RuleBase" id="RU004013"/>
    </source>
</evidence>
<evidence type="ECO:0000256" key="3">
    <source>
        <dbReference type="ARBA" id="ARBA00022553"/>
    </source>
</evidence>
<dbReference type="SUPFAM" id="SSF54919">
    <property type="entry name" value="Nucleoside diphosphate kinase, NDK"/>
    <property type="match status" value="1"/>
</dbReference>
<evidence type="ECO:0000256" key="6">
    <source>
        <dbReference type="ARBA" id="ARBA00022777"/>
    </source>
</evidence>
<proteinExistence type="inferred from homology"/>
<feature type="binding site" evidence="11 12">
    <location>
        <position position="85"/>
    </location>
    <ligand>
        <name>ATP</name>
        <dbReference type="ChEBI" id="CHEBI:30616"/>
    </ligand>
</feature>
<evidence type="ECO:0000256" key="13">
    <source>
        <dbReference type="RuleBase" id="RU004011"/>
    </source>
</evidence>
<dbReference type="GO" id="GO:0005524">
    <property type="term" value="F:ATP binding"/>
    <property type="evidence" value="ECO:0007669"/>
    <property type="project" value="UniProtKB-UniRule"/>
</dbReference>
<dbReference type="InterPro" id="IPR023005">
    <property type="entry name" value="Nucleoside_diP_kinase_AS"/>
</dbReference>
<feature type="active site" description="Pros-phosphohistidine intermediate" evidence="11 12">
    <location>
        <position position="115"/>
    </location>
</feature>
<dbReference type="EMBL" id="FMZA01000008">
    <property type="protein sequence ID" value="SDC45907.1"/>
    <property type="molecule type" value="Genomic_DNA"/>
</dbReference>
<feature type="domain" description="Nucleoside diphosphate kinase-like" evidence="15">
    <location>
        <begin position="1"/>
        <end position="138"/>
    </location>
</feature>
<comment type="cofactor">
    <cofactor evidence="1 11">
        <name>Mg(2+)</name>
        <dbReference type="ChEBI" id="CHEBI:18420"/>
    </cofactor>
</comment>
<comment type="subunit">
    <text evidence="11">Homotetramer.</text>
</comment>
<dbReference type="RefSeq" id="WP_091568515.1">
    <property type="nucleotide sequence ID" value="NZ_FMZA01000008.1"/>
</dbReference>
<comment type="subcellular location">
    <subcellularLocation>
        <location evidence="11">Cytoplasm</location>
    </subcellularLocation>
</comment>
<feature type="binding site" evidence="11 12">
    <location>
        <position position="91"/>
    </location>
    <ligand>
        <name>ATP</name>
        <dbReference type="ChEBI" id="CHEBI:30616"/>
    </ligand>
</feature>
<dbReference type="GO" id="GO:0004550">
    <property type="term" value="F:nucleoside diphosphate kinase activity"/>
    <property type="evidence" value="ECO:0007669"/>
    <property type="project" value="UniProtKB-UniRule"/>
</dbReference>
<sequence length="148" mass="16670">MEKTFIMVKPDGVQRGLIGEIISRFERKGFRMESGKLMTVSTELAEKHYAEHKEKPFFGELVNFITSGPVFAMVWAGEDVIATARQMMGKTNPSEAAPGTIRGDYGLTVGKNIVHGSDSPESAEREIQLWFNEEELSSYEKTIDSWIY</sequence>
<dbReference type="Proteomes" id="UP000199387">
    <property type="component" value="Unassembled WGS sequence"/>
</dbReference>
<dbReference type="Gene3D" id="3.30.70.141">
    <property type="entry name" value="Nucleoside diphosphate kinase-like domain"/>
    <property type="match status" value="1"/>
</dbReference>
<dbReference type="PROSITE" id="PS51374">
    <property type="entry name" value="NDPK_LIKE"/>
    <property type="match status" value="1"/>
</dbReference>
<comment type="catalytic activity">
    <reaction evidence="10">
        <text>dZDP + ATP = dZTP + ADP</text>
        <dbReference type="Rhea" id="RHEA:67644"/>
        <dbReference type="ChEBI" id="CHEBI:30616"/>
        <dbReference type="ChEBI" id="CHEBI:172929"/>
        <dbReference type="ChEBI" id="CHEBI:172931"/>
        <dbReference type="ChEBI" id="CHEBI:456216"/>
    </reaction>
</comment>
<dbReference type="AlphaFoldDB" id="A0A1G6LS46"/>
<dbReference type="HAMAP" id="MF_00451">
    <property type="entry name" value="NDP_kinase"/>
    <property type="match status" value="1"/>
</dbReference>
<dbReference type="FunFam" id="3.30.70.141:FF:000002">
    <property type="entry name" value="Nucleoside diphosphate kinase"/>
    <property type="match status" value="1"/>
</dbReference>
<dbReference type="Pfam" id="PF00334">
    <property type="entry name" value="NDK"/>
    <property type="match status" value="1"/>
</dbReference>
<organism evidence="16 17">
    <name type="scientific">Melghirimyces thermohalophilus</name>
    <dbReference type="NCBI Taxonomy" id="1236220"/>
    <lineage>
        <taxon>Bacteria</taxon>
        <taxon>Bacillati</taxon>
        <taxon>Bacillota</taxon>
        <taxon>Bacilli</taxon>
        <taxon>Bacillales</taxon>
        <taxon>Thermoactinomycetaceae</taxon>
        <taxon>Melghirimyces</taxon>
    </lineage>
</organism>
<evidence type="ECO:0000313" key="17">
    <source>
        <dbReference type="Proteomes" id="UP000199387"/>
    </source>
</evidence>
<dbReference type="InterPro" id="IPR001564">
    <property type="entry name" value="Nucleoside_diP_kinase"/>
</dbReference>
<evidence type="ECO:0000256" key="11">
    <source>
        <dbReference type="HAMAP-Rule" id="MF_00451"/>
    </source>
</evidence>
<comment type="catalytic activity">
    <reaction evidence="11">
        <text>a ribonucleoside 5'-diphosphate + ATP = a ribonucleoside 5'-triphosphate + ADP</text>
        <dbReference type="Rhea" id="RHEA:18113"/>
        <dbReference type="ChEBI" id="CHEBI:30616"/>
        <dbReference type="ChEBI" id="CHEBI:57930"/>
        <dbReference type="ChEBI" id="CHEBI:61557"/>
        <dbReference type="ChEBI" id="CHEBI:456216"/>
        <dbReference type="EC" id="2.7.4.6"/>
    </reaction>
</comment>
<keyword evidence="7 11" id="KW-0067">ATP-binding</keyword>
<evidence type="ECO:0000256" key="10">
    <source>
        <dbReference type="ARBA" id="ARBA00047945"/>
    </source>
</evidence>
<keyword evidence="17" id="KW-1185">Reference proteome</keyword>
<evidence type="ECO:0000256" key="9">
    <source>
        <dbReference type="ARBA" id="ARBA00024802"/>
    </source>
</evidence>
<feature type="binding site" evidence="11 12">
    <location>
        <position position="9"/>
    </location>
    <ligand>
        <name>ATP</name>
        <dbReference type="ChEBI" id="CHEBI:30616"/>
    </ligand>
</feature>
<dbReference type="GO" id="GO:0046872">
    <property type="term" value="F:metal ion binding"/>
    <property type="evidence" value="ECO:0007669"/>
    <property type="project" value="UniProtKB-KW"/>
</dbReference>
<dbReference type="CDD" id="cd04413">
    <property type="entry name" value="NDPk_I"/>
    <property type="match status" value="1"/>
</dbReference>
<dbReference type="PANTHER" id="PTHR11349">
    <property type="entry name" value="NUCLEOSIDE DIPHOSPHATE KINASE"/>
    <property type="match status" value="1"/>
</dbReference>
<evidence type="ECO:0000313" key="16">
    <source>
        <dbReference type="EMBL" id="SDC45907.1"/>
    </source>
</evidence>
<feature type="binding site" evidence="11 12">
    <location>
        <position position="112"/>
    </location>
    <ligand>
        <name>ATP</name>
        <dbReference type="ChEBI" id="CHEBI:30616"/>
    </ligand>
</feature>
<evidence type="ECO:0000256" key="1">
    <source>
        <dbReference type="ARBA" id="ARBA00001946"/>
    </source>
</evidence>
<gene>
    <name evidence="11" type="primary">ndk</name>
    <name evidence="16" type="ORF">SAMN04488112_10897</name>
</gene>
<dbReference type="GO" id="GO:0006241">
    <property type="term" value="P:CTP biosynthetic process"/>
    <property type="evidence" value="ECO:0007669"/>
    <property type="project" value="UniProtKB-UniRule"/>
</dbReference>
<keyword evidence="11" id="KW-0460">Magnesium</keyword>
<dbReference type="InterPro" id="IPR036850">
    <property type="entry name" value="NDK-like_dom_sf"/>
</dbReference>
<keyword evidence="6 11" id="KW-0418">Kinase</keyword>
<dbReference type="PROSITE" id="PS00469">
    <property type="entry name" value="NDPK"/>
    <property type="match status" value="1"/>
</dbReference>
<name>A0A1G6LS46_9BACL</name>
<protein>
    <recommendedName>
        <fullName evidence="11 14">Nucleoside diphosphate kinase</fullName>
        <shortName evidence="11">NDK</shortName>
        <shortName evidence="11">NDP kinase</shortName>
        <ecNumber evidence="11 14">2.7.4.6</ecNumber>
    </recommendedName>
    <alternativeName>
        <fullName evidence="11">Nucleoside-2-P kinase</fullName>
    </alternativeName>
</protein>
<dbReference type="InterPro" id="IPR034907">
    <property type="entry name" value="NDK-like_dom"/>
</dbReference>
<keyword evidence="3 11" id="KW-0597">Phosphoprotein</keyword>
<comment type="catalytic activity">
    <reaction evidence="11 14">
        <text>a 2'-deoxyribonucleoside 5'-diphosphate + ATP = a 2'-deoxyribonucleoside 5'-triphosphate + ADP</text>
        <dbReference type="Rhea" id="RHEA:44640"/>
        <dbReference type="ChEBI" id="CHEBI:30616"/>
        <dbReference type="ChEBI" id="CHEBI:61560"/>
        <dbReference type="ChEBI" id="CHEBI:73316"/>
        <dbReference type="ChEBI" id="CHEBI:456216"/>
        <dbReference type="EC" id="2.7.4.6"/>
    </reaction>
</comment>
<comment type="function">
    <text evidence="11">Major role in the synthesis of nucleoside triphosphates other than ATP. The ATP gamma phosphate is transferred to the NDP beta phosphate via a ping-pong mechanism, using a phosphorylated active-site intermediate.</text>
</comment>
<evidence type="ECO:0000256" key="12">
    <source>
        <dbReference type="PROSITE-ProRule" id="PRU00706"/>
    </source>
</evidence>
<keyword evidence="8 11" id="KW-0546">Nucleotide metabolism</keyword>
<comment type="similarity">
    <text evidence="2 11 12 13">Belongs to the NDK family.</text>
</comment>
<dbReference type="GO" id="GO:0005737">
    <property type="term" value="C:cytoplasm"/>
    <property type="evidence" value="ECO:0007669"/>
    <property type="project" value="UniProtKB-SubCell"/>
</dbReference>